<reference evidence="12" key="1">
    <citation type="submission" date="2016-07" db="EMBL/GenBank/DDBJ databases">
        <authorList>
            <person name="Florea S."/>
            <person name="Webb J.S."/>
            <person name="Jaromczyk J."/>
            <person name="Schardl C.L."/>
        </authorList>
    </citation>
    <scope>NUCLEOTIDE SEQUENCE [LARGE SCALE GENOMIC DNA]</scope>
    <source>
        <strain evidence="12">Z6</strain>
    </source>
</reference>
<dbReference type="PRINTS" id="PR00812">
    <property type="entry name" value="BCTERIALGSPF"/>
</dbReference>
<evidence type="ECO:0000256" key="7">
    <source>
        <dbReference type="ARBA" id="ARBA00023136"/>
    </source>
</evidence>
<evidence type="ECO:0000313" key="12">
    <source>
        <dbReference type="Proteomes" id="UP000093514"/>
    </source>
</evidence>
<feature type="domain" description="Type II secretion system protein GspF" evidence="10">
    <location>
        <begin position="280"/>
        <end position="402"/>
    </location>
</feature>
<reference evidence="11 12" key="2">
    <citation type="submission" date="2016-08" db="EMBL/GenBank/DDBJ databases">
        <title>Orenia metallireducens sp. nov. strain Z6, a Novel Metal-reducing Firmicute from the Deep Subsurface.</title>
        <authorList>
            <person name="Maxim B.I."/>
            <person name="Kenneth K."/>
            <person name="Flynn T.M."/>
            <person name="Oloughlin E.J."/>
            <person name="Locke R.A."/>
            <person name="Weber J.R."/>
            <person name="Egan S.M."/>
            <person name="Mackie R.I."/>
            <person name="Cann I.K."/>
        </authorList>
    </citation>
    <scope>NUCLEOTIDE SEQUENCE [LARGE SCALE GENOMIC DNA]</scope>
    <source>
        <strain evidence="11 12">Z6</strain>
    </source>
</reference>
<dbReference type="Gene3D" id="1.20.81.30">
    <property type="entry name" value="Type II secretion system (T2SS), domain F"/>
    <property type="match status" value="2"/>
</dbReference>
<feature type="transmembrane region" description="Helical" evidence="9">
    <location>
        <begin position="177"/>
        <end position="196"/>
    </location>
</feature>
<feature type="transmembrane region" description="Helical" evidence="9">
    <location>
        <begin position="230"/>
        <end position="249"/>
    </location>
</feature>
<proteinExistence type="inferred from homology"/>
<dbReference type="AlphaFoldDB" id="A0A1C0A9Q9"/>
<dbReference type="PANTHER" id="PTHR30012">
    <property type="entry name" value="GENERAL SECRETION PATHWAY PROTEIN"/>
    <property type="match status" value="1"/>
</dbReference>
<evidence type="ECO:0000256" key="1">
    <source>
        <dbReference type="ARBA" id="ARBA00004429"/>
    </source>
</evidence>
<dbReference type="EMBL" id="LWDV01000008">
    <property type="protein sequence ID" value="OCL27024.1"/>
    <property type="molecule type" value="Genomic_DNA"/>
</dbReference>
<keyword evidence="12" id="KW-1185">Reference proteome</keyword>
<keyword evidence="7 9" id="KW-0472">Membrane</keyword>
<feature type="domain" description="Type II secretion system protein GspF" evidence="10">
    <location>
        <begin position="77"/>
        <end position="200"/>
    </location>
</feature>
<evidence type="ECO:0000256" key="5">
    <source>
        <dbReference type="ARBA" id="ARBA00022692"/>
    </source>
</evidence>
<accession>A0A1C0A9Q9</accession>
<feature type="transmembrane region" description="Helical" evidence="9">
    <location>
        <begin position="384"/>
        <end position="404"/>
    </location>
</feature>
<dbReference type="OrthoDB" id="9805682at2"/>
<dbReference type="InterPro" id="IPR018076">
    <property type="entry name" value="T2SS_GspF_dom"/>
</dbReference>
<dbReference type="RefSeq" id="WP_068716496.1">
    <property type="nucleotide sequence ID" value="NZ_LWDV01000008.1"/>
</dbReference>
<evidence type="ECO:0000256" key="2">
    <source>
        <dbReference type="ARBA" id="ARBA00005745"/>
    </source>
</evidence>
<protein>
    <recommendedName>
        <fullName evidence="10">Type II secretion system protein GspF domain-containing protein</fullName>
    </recommendedName>
</protein>
<sequence>MDKKFQYQARDSSGRKKSGQIGAQSKQEAVTKLKAMGLLVLSLDEEKKGFSLRGYLDKLNSIEILPAKVGLKDKYIFCRQLSSMLSSGIPIVNGLQSLAKQVENKTLKGAVKDIAIEIEKGRSFSAALKQSPNIFSNYFIKLVEVGETGGFLDETLMNLANYFKDQNEKRKEIISNISYPMITMGSSVIVLILMMVKVLPNFMKTFEKLNVELPLPTKILLRVSNFMSSYWWLLLIGLIAILLSLYYYYQTDKGRYYIDNLLLKVPVLKDFILENSLIIFAKNLSLLERSGIPFLQGMEIVNQNITNRAIQQKLDKARLKIKDGFNITTALKQQDIFPDIALQMIQTAENTGSLEEKLKDIVDFYQEEVEEKFARIVALLEPSLIIFLTFGIGGIVASVILPIFKMSQGY</sequence>
<keyword evidence="6 9" id="KW-1133">Transmembrane helix</keyword>
<evidence type="ECO:0000256" key="4">
    <source>
        <dbReference type="ARBA" id="ARBA00022519"/>
    </source>
</evidence>
<name>A0A1C0A9Q9_9FIRM</name>
<dbReference type="FunFam" id="1.20.81.30:FF:000001">
    <property type="entry name" value="Type II secretion system protein F"/>
    <property type="match status" value="1"/>
</dbReference>
<dbReference type="Pfam" id="PF00482">
    <property type="entry name" value="T2SSF"/>
    <property type="match status" value="2"/>
</dbReference>
<dbReference type="InterPro" id="IPR042094">
    <property type="entry name" value="T2SS_GspF_sf"/>
</dbReference>
<organism evidence="11 12">
    <name type="scientific">Orenia metallireducens</name>
    <dbReference type="NCBI Taxonomy" id="1413210"/>
    <lineage>
        <taxon>Bacteria</taxon>
        <taxon>Bacillati</taxon>
        <taxon>Bacillota</taxon>
        <taxon>Clostridia</taxon>
        <taxon>Halanaerobiales</taxon>
        <taxon>Halobacteroidaceae</taxon>
        <taxon>Orenia</taxon>
    </lineage>
</organism>
<comment type="subcellular location">
    <subcellularLocation>
        <location evidence="1">Cell inner membrane</location>
        <topology evidence="1">Multi-pass membrane protein</topology>
    </subcellularLocation>
</comment>
<keyword evidence="5 9" id="KW-0812">Transmembrane</keyword>
<comment type="caution">
    <text evidence="11">The sequence shown here is derived from an EMBL/GenBank/DDBJ whole genome shotgun (WGS) entry which is preliminary data.</text>
</comment>
<evidence type="ECO:0000256" key="3">
    <source>
        <dbReference type="ARBA" id="ARBA00022475"/>
    </source>
</evidence>
<comment type="similarity">
    <text evidence="2">Belongs to the GSP F family.</text>
</comment>
<evidence type="ECO:0000256" key="9">
    <source>
        <dbReference type="SAM" id="Phobius"/>
    </source>
</evidence>
<evidence type="ECO:0000259" key="10">
    <source>
        <dbReference type="Pfam" id="PF00482"/>
    </source>
</evidence>
<gene>
    <name evidence="11" type="ORF">U472_05935</name>
</gene>
<dbReference type="InterPro" id="IPR003004">
    <property type="entry name" value="GspF/PilC"/>
</dbReference>
<dbReference type="GO" id="GO:0005886">
    <property type="term" value="C:plasma membrane"/>
    <property type="evidence" value="ECO:0007669"/>
    <property type="project" value="UniProtKB-SubCell"/>
</dbReference>
<evidence type="ECO:0000313" key="11">
    <source>
        <dbReference type="EMBL" id="OCL27024.1"/>
    </source>
</evidence>
<keyword evidence="4" id="KW-0997">Cell inner membrane</keyword>
<dbReference type="PANTHER" id="PTHR30012:SF0">
    <property type="entry name" value="TYPE II SECRETION SYSTEM PROTEIN F-RELATED"/>
    <property type="match status" value="1"/>
</dbReference>
<keyword evidence="3" id="KW-1003">Cell membrane</keyword>
<feature type="region of interest" description="Disordered" evidence="8">
    <location>
        <begin position="1"/>
        <end position="23"/>
    </location>
</feature>
<evidence type="ECO:0000256" key="6">
    <source>
        <dbReference type="ARBA" id="ARBA00022989"/>
    </source>
</evidence>
<dbReference type="Proteomes" id="UP000093514">
    <property type="component" value="Unassembled WGS sequence"/>
</dbReference>
<evidence type="ECO:0000256" key="8">
    <source>
        <dbReference type="SAM" id="MobiDB-lite"/>
    </source>
</evidence>